<feature type="compositionally biased region" description="Pro residues" evidence="2">
    <location>
        <begin position="1"/>
        <end position="11"/>
    </location>
</feature>
<dbReference type="Proteomes" id="UP000179807">
    <property type="component" value="Unassembled WGS sequence"/>
</dbReference>
<evidence type="ECO:0000313" key="4">
    <source>
        <dbReference type="Proteomes" id="UP000179807"/>
    </source>
</evidence>
<organism evidence="3 4">
    <name type="scientific">Tritrichomonas foetus</name>
    <dbReference type="NCBI Taxonomy" id="1144522"/>
    <lineage>
        <taxon>Eukaryota</taxon>
        <taxon>Metamonada</taxon>
        <taxon>Parabasalia</taxon>
        <taxon>Tritrichomonadida</taxon>
        <taxon>Tritrichomonadidae</taxon>
        <taxon>Tritrichomonas</taxon>
    </lineage>
</organism>
<name>A0A1J4K404_9EUKA</name>
<keyword evidence="1" id="KW-0175">Coiled coil</keyword>
<comment type="caution">
    <text evidence="3">The sequence shown here is derived from an EMBL/GenBank/DDBJ whole genome shotgun (WGS) entry which is preliminary data.</text>
</comment>
<gene>
    <name evidence="3" type="ORF">TRFO_25984</name>
</gene>
<feature type="coiled-coil region" evidence="1">
    <location>
        <begin position="208"/>
        <end position="281"/>
    </location>
</feature>
<proteinExistence type="predicted"/>
<dbReference type="GeneID" id="94839377"/>
<reference evidence="3" key="1">
    <citation type="submission" date="2016-10" db="EMBL/GenBank/DDBJ databases">
        <authorList>
            <person name="Benchimol M."/>
            <person name="Almeida L.G."/>
            <person name="Vasconcelos A.T."/>
            <person name="Perreira-Neves A."/>
            <person name="Rosa I.A."/>
            <person name="Tasca T."/>
            <person name="Bogo M.R."/>
            <person name="de Souza W."/>
        </authorList>
    </citation>
    <scope>NUCLEOTIDE SEQUENCE [LARGE SCALE GENOMIC DNA]</scope>
    <source>
        <strain evidence="3">K</strain>
    </source>
</reference>
<feature type="region of interest" description="Disordered" evidence="2">
    <location>
        <begin position="1"/>
        <end position="60"/>
    </location>
</feature>
<dbReference type="AlphaFoldDB" id="A0A1J4K404"/>
<evidence type="ECO:0000256" key="1">
    <source>
        <dbReference type="SAM" id="Coils"/>
    </source>
</evidence>
<feature type="compositionally biased region" description="Low complexity" evidence="2">
    <location>
        <begin position="37"/>
        <end position="51"/>
    </location>
</feature>
<sequence>MQSPQPTPPPIVDSASMKFPAILSPSPRQHSSRRSTKGFSSSTNPSFHSSPRTFLKSMSSEIKPNPTIEKITALLEKIEKNENYDLTQRNKNCCVFPNDFALGNAKSHQELKFMRREYPAYTSSDKQFFSQLIHQLLDAIAAVNNRYQNYCPTNSVEVHQLDGLTSELDMLFTLFDECICQMAPKSRAIALSMKTLYEIFQNYFGIFINRIKDEKEKIKKIKQQYTAQIASSKDDTPAVLPRLQNKVESQNSEIGRLKRELQKTTEENEKLHVEVFRYKAEVTQTQKDINGLLNVNQSLRDTISQNDQKFKQMKQAAPQPAQLSKSFGAVPVDVTTIWTQSSEFLEAIKTDFLDKIDLNKVMPERPTNSSPSLFINFPTGTSEDITGIHFTNFYKVVAAFSEGIDPNKLSELYQNKFRQFVTKISKFYFTRISNLSNKKEEIIKKYSGQVAEMKRAMPDPGAWMKIVIENYSLFASSKKVVDISEQIDKVLTDALKMMNRSPKPTSVSEIVQKCFEQNGTDLLQFLSQIGRQAALDLHIDMFMKFLLSQHSFKSFLFYCTIYLKRNDNNILAKTFEHYGWNSIPNDKKELWNTNYLQLSLPIFAVALYEKALENISVSLQKYSGNDMKSTILNLTGLDMDKAYDEYDYCQAIAVGGKPTIKDLAAVMFRNHVMFETAISDFTDENNQLCEYITSFVVKKKGKKGKK</sequence>
<keyword evidence="4" id="KW-1185">Reference proteome</keyword>
<dbReference type="VEuPathDB" id="TrichDB:TRFO_25984"/>
<dbReference type="RefSeq" id="XP_068359255.1">
    <property type="nucleotide sequence ID" value="XM_068504673.1"/>
</dbReference>
<protein>
    <submittedName>
        <fullName evidence="3">Uncharacterized protein</fullName>
    </submittedName>
</protein>
<evidence type="ECO:0000313" key="3">
    <source>
        <dbReference type="EMBL" id="OHT06119.1"/>
    </source>
</evidence>
<evidence type="ECO:0000256" key="2">
    <source>
        <dbReference type="SAM" id="MobiDB-lite"/>
    </source>
</evidence>
<dbReference type="EMBL" id="MLAK01000736">
    <property type="protein sequence ID" value="OHT06119.1"/>
    <property type="molecule type" value="Genomic_DNA"/>
</dbReference>
<accession>A0A1J4K404</accession>